<keyword evidence="1" id="KW-0812">Transmembrane</keyword>
<dbReference type="Proteomes" id="UP001499987">
    <property type="component" value="Unassembled WGS sequence"/>
</dbReference>
<evidence type="ECO:0000313" key="3">
    <source>
        <dbReference type="Proteomes" id="UP001499987"/>
    </source>
</evidence>
<name>A0ABP4EA44_9ACTN</name>
<protein>
    <recommendedName>
        <fullName evidence="4">DUF3592 domain-containing protein</fullName>
    </recommendedName>
</protein>
<accession>A0ABP4EA44</accession>
<feature type="transmembrane region" description="Helical" evidence="1">
    <location>
        <begin position="6"/>
        <end position="26"/>
    </location>
</feature>
<gene>
    <name evidence="2" type="ORF">GCM10009663_48620</name>
</gene>
<evidence type="ECO:0000313" key="2">
    <source>
        <dbReference type="EMBL" id="GAA1100177.1"/>
    </source>
</evidence>
<organism evidence="2 3">
    <name type="scientific">Kitasatospora arboriphila</name>
    <dbReference type="NCBI Taxonomy" id="258052"/>
    <lineage>
        <taxon>Bacteria</taxon>
        <taxon>Bacillati</taxon>
        <taxon>Actinomycetota</taxon>
        <taxon>Actinomycetes</taxon>
        <taxon>Kitasatosporales</taxon>
        <taxon>Streptomycetaceae</taxon>
        <taxon>Kitasatospora</taxon>
    </lineage>
</organism>
<keyword evidence="1" id="KW-1133">Transmembrane helix</keyword>
<comment type="caution">
    <text evidence="2">The sequence shown here is derived from an EMBL/GenBank/DDBJ whole genome shotgun (WGS) entry which is preliminary data.</text>
</comment>
<keyword evidence="1" id="KW-0472">Membrane</keyword>
<dbReference type="EMBL" id="BAAALD010000051">
    <property type="protein sequence ID" value="GAA1100177.1"/>
    <property type="molecule type" value="Genomic_DNA"/>
</dbReference>
<sequence length="156" mass="16364">MVTTVYVALVGLIGLAVLALMAPAAVNEVRLGVVRRRGVRTSARCVAVLPPRTRKGRTRHVLEFTGPAGEQVTRGDLRVPPATLVGDGLTLAHRPERPDVVAVVPPGLGLRTALRAARTGLLYLLVVLLVVAGAMAFGIELVRTAVSGDIDPDTLP</sequence>
<reference evidence="3" key="1">
    <citation type="journal article" date="2019" name="Int. J. Syst. Evol. Microbiol.">
        <title>The Global Catalogue of Microorganisms (GCM) 10K type strain sequencing project: providing services to taxonomists for standard genome sequencing and annotation.</title>
        <authorList>
            <consortium name="The Broad Institute Genomics Platform"/>
            <consortium name="The Broad Institute Genome Sequencing Center for Infectious Disease"/>
            <person name="Wu L."/>
            <person name="Ma J."/>
        </authorList>
    </citation>
    <scope>NUCLEOTIDE SEQUENCE [LARGE SCALE GENOMIC DNA]</scope>
    <source>
        <strain evidence="3">JCM 13002</strain>
    </source>
</reference>
<dbReference type="RefSeq" id="WP_344625785.1">
    <property type="nucleotide sequence ID" value="NZ_BAAALD010000051.1"/>
</dbReference>
<keyword evidence="3" id="KW-1185">Reference proteome</keyword>
<evidence type="ECO:0000256" key="1">
    <source>
        <dbReference type="SAM" id="Phobius"/>
    </source>
</evidence>
<evidence type="ECO:0008006" key="4">
    <source>
        <dbReference type="Google" id="ProtNLM"/>
    </source>
</evidence>
<feature type="transmembrane region" description="Helical" evidence="1">
    <location>
        <begin position="121"/>
        <end position="139"/>
    </location>
</feature>
<proteinExistence type="predicted"/>